<dbReference type="PANTHER" id="PTHR44329">
    <property type="entry name" value="SERINE/THREONINE-PROTEIN KINASE TNNI3K-RELATED"/>
    <property type="match status" value="1"/>
</dbReference>
<accession>A0A0C3KKL1</accession>
<reference evidence="5" key="2">
    <citation type="submission" date="2015-01" db="EMBL/GenBank/DDBJ databases">
        <title>Evolutionary Origins and Diversification of the Mycorrhizal Mutualists.</title>
        <authorList>
            <consortium name="DOE Joint Genome Institute"/>
            <consortium name="Mycorrhizal Genomics Consortium"/>
            <person name="Kohler A."/>
            <person name="Kuo A."/>
            <person name="Nagy L.G."/>
            <person name="Floudas D."/>
            <person name="Copeland A."/>
            <person name="Barry K.W."/>
            <person name="Cichocki N."/>
            <person name="Veneault-Fourrey C."/>
            <person name="LaButti K."/>
            <person name="Lindquist E.A."/>
            <person name="Lipzen A."/>
            <person name="Lundell T."/>
            <person name="Morin E."/>
            <person name="Murat C."/>
            <person name="Riley R."/>
            <person name="Ohm R."/>
            <person name="Sun H."/>
            <person name="Tunlid A."/>
            <person name="Henrissat B."/>
            <person name="Grigoriev I.V."/>
            <person name="Hibbett D.S."/>
            <person name="Martin F."/>
        </authorList>
    </citation>
    <scope>NUCLEOTIDE SEQUENCE [LARGE SCALE GENOMIC DNA]</scope>
    <source>
        <strain evidence="5">MUT 4182</strain>
    </source>
</reference>
<dbReference type="AlphaFoldDB" id="A0A0C3KKL1"/>
<dbReference type="SMART" id="SM00220">
    <property type="entry name" value="S_TKc"/>
    <property type="match status" value="1"/>
</dbReference>
<dbReference type="STRING" id="1051891.A0A0C3KKL1"/>
<dbReference type="HOGENOM" id="CLU_000288_7_18_1"/>
<dbReference type="InterPro" id="IPR051681">
    <property type="entry name" value="Ser/Thr_Kinases-Pseudokinases"/>
</dbReference>
<dbReference type="EMBL" id="KN823123">
    <property type="protein sequence ID" value="KIO21933.1"/>
    <property type="molecule type" value="Genomic_DNA"/>
</dbReference>
<reference evidence="4 5" key="1">
    <citation type="submission" date="2014-04" db="EMBL/GenBank/DDBJ databases">
        <authorList>
            <consortium name="DOE Joint Genome Institute"/>
            <person name="Kuo A."/>
            <person name="Girlanda M."/>
            <person name="Perotto S."/>
            <person name="Kohler A."/>
            <person name="Nagy L.G."/>
            <person name="Floudas D."/>
            <person name="Copeland A."/>
            <person name="Barry K.W."/>
            <person name="Cichocki N."/>
            <person name="Veneault-Fourrey C."/>
            <person name="LaButti K."/>
            <person name="Lindquist E.A."/>
            <person name="Lipzen A."/>
            <person name="Lundell T."/>
            <person name="Morin E."/>
            <person name="Murat C."/>
            <person name="Sun H."/>
            <person name="Tunlid A."/>
            <person name="Henrissat B."/>
            <person name="Grigoriev I.V."/>
            <person name="Hibbett D.S."/>
            <person name="Martin F."/>
            <person name="Nordberg H.P."/>
            <person name="Cantor M.N."/>
            <person name="Hua S.X."/>
        </authorList>
    </citation>
    <scope>NUCLEOTIDE SEQUENCE [LARGE SCALE GENOMIC DNA]</scope>
    <source>
        <strain evidence="4 5">MUT 4182</strain>
    </source>
</reference>
<feature type="domain" description="Protein kinase" evidence="3">
    <location>
        <begin position="19"/>
        <end position="296"/>
    </location>
</feature>
<evidence type="ECO:0000256" key="1">
    <source>
        <dbReference type="ARBA" id="ARBA00022741"/>
    </source>
</evidence>
<dbReference type="InterPro" id="IPR000719">
    <property type="entry name" value="Prot_kinase_dom"/>
</dbReference>
<protein>
    <recommendedName>
        <fullName evidence="3">Protein kinase domain-containing protein</fullName>
    </recommendedName>
</protein>
<dbReference type="OrthoDB" id="3260205at2759"/>
<dbReference type="PROSITE" id="PS00108">
    <property type="entry name" value="PROTEIN_KINASE_ST"/>
    <property type="match status" value="1"/>
</dbReference>
<evidence type="ECO:0000313" key="5">
    <source>
        <dbReference type="Proteomes" id="UP000054248"/>
    </source>
</evidence>
<organism evidence="4 5">
    <name type="scientific">Tulasnella calospora MUT 4182</name>
    <dbReference type="NCBI Taxonomy" id="1051891"/>
    <lineage>
        <taxon>Eukaryota</taxon>
        <taxon>Fungi</taxon>
        <taxon>Dikarya</taxon>
        <taxon>Basidiomycota</taxon>
        <taxon>Agaricomycotina</taxon>
        <taxon>Agaricomycetes</taxon>
        <taxon>Cantharellales</taxon>
        <taxon>Tulasnellaceae</taxon>
        <taxon>Tulasnella</taxon>
    </lineage>
</organism>
<dbReference type="InterPro" id="IPR011009">
    <property type="entry name" value="Kinase-like_dom_sf"/>
</dbReference>
<dbReference type="InterPro" id="IPR001245">
    <property type="entry name" value="Ser-Thr/Tyr_kinase_cat_dom"/>
</dbReference>
<dbReference type="PROSITE" id="PS50011">
    <property type="entry name" value="PROTEIN_KINASE_DOM"/>
    <property type="match status" value="1"/>
</dbReference>
<gene>
    <name evidence="4" type="ORF">M407DRAFT_122826</name>
</gene>
<dbReference type="PANTHER" id="PTHR44329:SF298">
    <property type="entry name" value="MIXED LINEAGE KINASE DOMAIN-LIKE PROTEIN"/>
    <property type="match status" value="1"/>
</dbReference>
<evidence type="ECO:0000313" key="4">
    <source>
        <dbReference type="EMBL" id="KIO21933.1"/>
    </source>
</evidence>
<dbReference type="SUPFAM" id="SSF56112">
    <property type="entry name" value="Protein kinase-like (PK-like)"/>
    <property type="match status" value="1"/>
</dbReference>
<dbReference type="Pfam" id="PF07714">
    <property type="entry name" value="PK_Tyr_Ser-Thr"/>
    <property type="match status" value="1"/>
</dbReference>
<keyword evidence="1" id="KW-0547">Nucleotide-binding</keyword>
<keyword evidence="2" id="KW-0067">ATP-binding</keyword>
<proteinExistence type="predicted"/>
<dbReference type="GO" id="GO:0004674">
    <property type="term" value="F:protein serine/threonine kinase activity"/>
    <property type="evidence" value="ECO:0007669"/>
    <property type="project" value="TreeGrafter"/>
</dbReference>
<evidence type="ECO:0000256" key="2">
    <source>
        <dbReference type="ARBA" id="ARBA00022840"/>
    </source>
</evidence>
<name>A0A0C3KKL1_9AGAM</name>
<dbReference type="Proteomes" id="UP000054248">
    <property type="component" value="Unassembled WGS sequence"/>
</dbReference>
<dbReference type="GO" id="GO:0005524">
    <property type="term" value="F:ATP binding"/>
    <property type="evidence" value="ECO:0007669"/>
    <property type="project" value="UniProtKB-KW"/>
</dbReference>
<dbReference type="InterPro" id="IPR008271">
    <property type="entry name" value="Ser/Thr_kinase_AS"/>
</dbReference>
<evidence type="ECO:0000259" key="3">
    <source>
        <dbReference type="PROSITE" id="PS50011"/>
    </source>
</evidence>
<dbReference type="Gene3D" id="1.10.510.10">
    <property type="entry name" value="Transferase(Phosphotransferase) domain 1"/>
    <property type="match status" value="1"/>
</dbReference>
<keyword evidence="5" id="KW-1185">Reference proteome</keyword>
<sequence length="307" mass="33871">MLQPGVQLHELPPPLEGVLTPIEFIGWGGYSEVRRGVLTRGGKDIPVGIKYLKPRNLRDGGRLSRERFETRIKRETVIWQKAQHENILAFIGYQIDQGMPMLVSPWCENGNLKVYIEEHPELTECDKLKLLCDAARGLEHLHSLKPPVVHGDIKPDNVMITENIRAALADFGVSRLMVDLGVRTGLTTAGGAGGPAGYQAIELMQADNAQPTDKSDVYSFGGLILATMTGKSPFWHIRTDAVIVTTIVRGITPKPENHSELPPTDLLWNLMGRCWNPHPSQRPGMKEIIDELEAEIGHRAGSGSAES</sequence>